<name>B3T2F1_9ZZZZ</name>
<gene>
    <name evidence="1" type="ORF">ALOHA_HF4000141F21ctg1g26</name>
</gene>
<evidence type="ECO:0008006" key="2">
    <source>
        <dbReference type="Google" id="ProtNLM"/>
    </source>
</evidence>
<accession>B3T2F1</accession>
<reference evidence="1" key="1">
    <citation type="journal article" date="2008" name="ISME J.">
        <title>Genomic patterns of recombination, clonal divergence and environment in marine microbial populations.</title>
        <authorList>
            <person name="Konstantinidis K.T."/>
            <person name="Delong E.F."/>
        </authorList>
    </citation>
    <scope>NUCLEOTIDE SEQUENCE</scope>
</reference>
<dbReference type="AlphaFoldDB" id="B3T2F1"/>
<organism evidence="1">
    <name type="scientific">uncultured marine microorganism HF4000_141F21</name>
    <dbReference type="NCBI Taxonomy" id="455525"/>
    <lineage>
        <taxon>unclassified sequences</taxon>
        <taxon>environmental samples</taxon>
    </lineage>
</organism>
<protein>
    <recommendedName>
        <fullName evidence="2">DUF4864 domain-containing protein</fullName>
    </recommendedName>
</protein>
<sequence length="153" mass="18054">MKILFKFILFFLLLTNISSADLLKPNTILEPIDVLMIQLNSLKNNNIPYKDVGIEQTWEFAHPNNKKVTGPLEKFKKMIYSENYQLLIDRENYEIIILKQSKNILVYKVSILSKDKKKYYYRWQIEKVVEDGNLKDCWMTTGVSNPEFLGDII</sequence>
<proteinExistence type="predicted"/>
<dbReference type="EMBL" id="EU016584">
    <property type="protein sequence ID" value="ABZ06760.1"/>
    <property type="molecule type" value="Genomic_DNA"/>
</dbReference>
<evidence type="ECO:0000313" key="1">
    <source>
        <dbReference type="EMBL" id="ABZ06760.1"/>
    </source>
</evidence>
<dbReference type="PANTHER" id="PTHR35716">
    <property type="entry name" value="OS05G0574700 PROTEIN-RELATED"/>
    <property type="match status" value="1"/>
</dbReference>